<dbReference type="GO" id="GO:0045493">
    <property type="term" value="P:xylan catabolic process"/>
    <property type="evidence" value="ECO:0007669"/>
    <property type="project" value="UniProtKB-UniRule"/>
</dbReference>
<keyword evidence="5 11" id="KW-0858">Xylan degradation</keyword>
<dbReference type="InterPro" id="IPR033123">
    <property type="entry name" value="GH11_dom"/>
</dbReference>
<dbReference type="PROSITE" id="PS00777">
    <property type="entry name" value="GH11_2"/>
    <property type="match status" value="1"/>
</dbReference>
<evidence type="ECO:0000256" key="9">
    <source>
        <dbReference type="ARBA" id="ARBA00023295"/>
    </source>
</evidence>
<keyword evidence="10 11" id="KW-0624">Polysaccharide degradation</keyword>
<dbReference type="InterPro" id="IPR001137">
    <property type="entry name" value="Glyco_hydro_11"/>
</dbReference>
<dbReference type="EC" id="3.2.1.8" evidence="4 11"/>
<comment type="similarity">
    <text evidence="3 11 12">Belongs to the glycosyl hydrolase 11 (cellulase G) family.</text>
</comment>
<feature type="non-terminal residue" evidence="16">
    <location>
        <position position="252"/>
    </location>
</feature>
<comment type="caution">
    <text evidence="16">The sequence shown here is derived from an EMBL/GenBank/DDBJ whole genome shotgun (WGS) entry which is preliminary data.</text>
</comment>
<accession>A0A3E2GRY6</accession>
<dbReference type="EMBL" id="NCSJ02000560">
    <property type="protein sequence ID" value="RFU23925.1"/>
    <property type="molecule type" value="Genomic_DNA"/>
</dbReference>
<evidence type="ECO:0000256" key="1">
    <source>
        <dbReference type="ARBA" id="ARBA00000681"/>
    </source>
</evidence>
<evidence type="ECO:0000256" key="10">
    <source>
        <dbReference type="ARBA" id="ARBA00023326"/>
    </source>
</evidence>
<protein>
    <recommendedName>
        <fullName evidence="4 11">Endo-1,4-beta-xylanase</fullName>
        <ecNumber evidence="4 11">3.2.1.8</ecNumber>
    </recommendedName>
</protein>
<comment type="pathway">
    <text evidence="2 11 12">Glycan degradation; xylan degradation.</text>
</comment>
<keyword evidence="6 14" id="KW-0732">Signal</keyword>
<feature type="domain" description="GH11" evidence="15">
    <location>
        <begin position="40"/>
        <end position="226"/>
    </location>
</feature>
<evidence type="ECO:0000256" key="7">
    <source>
        <dbReference type="ARBA" id="ARBA00022801"/>
    </source>
</evidence>
<evidence type="ECO:0000256" key="5">
    <source>
        <dbReference type="ARBA" id="ARBA00022651"/>
    </source>
</evidence>
<evidence type="ECO:0000256" key="11">
    <source>
        <dbReference type="PROSITE-ProRule" id="PRU01097"/>
    </source>
</evidence>
<keyword evidence="9 11" id="KW-0326">Glycosidase</keyword>
<dbReference type="SUPFAM" id="SSF49899">
    <property type="entry name" value="Concanavalin A-like lectins/glucanases"/>
    <property type="match status" value="1"/>
</dbReference>
<dbReference type="Gene3D" id="2.60.120.180">
    <property type="match status" value="1"/>
</dbReference>
<evidence type="ECO:0000259" key="15">
    <source>
        <dbReference type="PROSITE" id="PS51761"/>
    </source>
</evidence>
<evidence type="ECO:0000313" key="16">
    <source>
        <dbReference type="EMBL" id="RFU23925.1"/>
    </source>
</evidence>
<comment type="catalytic activity">
    <reaction evidence="1 11 12">
        <text>Endohydrolysis of (1-&gt;4)-beta-D-xylosidic linkages in xylans.</text>
        <dbReference type="EC" id="3.2.1.8"/>
    </reaction>
</comment>
<evidence type="ECO:0000313" key="17">
    <source>
        <dbReference type="Proteomes" id="UP000258309"/>
    </source>
</evidence>
<keyword evidence="7 11" id="KW-0378">Hydrolase</keyword>
<reference evidence="16 17" key="1">
    <citation type="submission" date="2018-05" db="EMBL/GenBank/DDBJ databases">
        <title>Draft genome sequence of Scytalidium lignicola DSM 105466, a ubiquitous saprotrophic fungus.</title>
        <authorList>
            <person name="Buettner E."/>
            <person name="Gebauer A.M."/>
            <person name="Hofrichter M."/>
            <person name="Liers C."/>
            <person name="Kellner H."/>
        </authorList>
    </citation>
    <scope>NUCLEOTIDE SEQUENCE [LARGE SCALE GENOMIC DNA]</scope>
    <source>
        <strain evidence="16 17">DSM 105466</strain>
    </source>
</reference>
<dbReference type="InterPro" id="IPR013320">
    <property type="entry name" value="ConA-like_dom_sf"/>
</dbReference>
<evidence type="ECO:0000256" key="12">
    <source>
        <dbReference type="RuleBase" id="RU362015"/>
    </source>
</evidence>
<dbReference type="FunFam" id="2.60.120.180:FF:000002">
    <property type="entry name" value="Endo-1,4-beta-xylanase A"/>
    <property type="match status" value="1"/>
</dbReference>
<dbReference type="InterPro" id="IPR013319">
    <property type="entry name" value="GH11/12"/>
</dbReference>
<dbReference type="Pfam" id="PF00457">
    <property type="entry name" value="Glyco_hydro_11"/>
    <property type="match status" value="1"/>
</dbReference>
<dbReference type="OMA" id="IMEDNFG"/>
<keyword evidence="17" id="KW-1185">Reference proteome</keyword>
<dbReference type="OrthoDB" id="2115822at2759"/>
<evidence type="ECO:0000256" key="2">
    <source>
        <dbReference type="ARBA" id="ARBA00004851"/>
    </source>
</evidence>
<dbReference type="InterPro" id="IPR033119">
    <property type="entry name" value="GH11_AS_2"/>
</dbReference>
<dbReference type="PROSITE" id="PS51761">
    <property type="entry name" value="GH11_3"/>
    <property type="match status" value="1"/>
</dbReference>
<dbReference type="PANTHER" id="PTHR46828">
    <property type="entry name" value="ENDO-1,4-BETA-XYLANASE A-RELATED"/>
    <property type="match status" value="1"/>
</dbReference>
<keyword evidence="8 11" id="KW-0119">Carbohydrate metabolism</keyword>
<feature type="chain" id="PRO_5017723721" description="Endo-1,4-beta-xylanase" evidence="14">
    <location>
        <begin position="20"/>
        <end position="252"/>
    </location>
</feature>
<dbReference type="GO" id="GO:0031176">
    <property type="term" value="F:endo-1,4-beta-xylanase activity"/>
    <property type="evidence" value="ECO:0007669"/>
    <property type="project" value="UniProtKB-UniRule"/>
</dbReference>
<dbReference type="Proteomes" id="UP000258309">
    <property type="component" value="Unassembled WGS sequence"/>
</dbReference>
<evidence type="ECO:0000256" key="8">
    <source>
        <dbReference type="ARBA" id="ARBA00023277"/>
    </source>
</evidence>
<gene>
    <name evidence="16" type="ORF">B7463_g12413</name>
</gene>
<evidence type="ECO:0000256" key="4">
    <source>
        <dbReference type="ARBA" id="ARBA00012590"/>
    </source>
</evidence>
<dbReference type="AlphaFoldDB" id="A0A3E2GRY6"/>
<proteinExistence type="inferred from homology"/>
<name>A0A3E2GRY6_SCYLI</name>
<feature type="active site" description="Proton donor" evidence="11">
    <location>
        <position position="213"/>
    </location>
</feature>
<evidence type="ECO:0000256" key="13">
    <source>
        <dbReference type="SAM" id="MobiDB-lite"/>
    </source>
</evidence>
<dbReference type="UniPathway" id="UPA00114"/>
<feature type="non-terminal residue" evidence="16">
    <location>
        <position position="1"/>
    </location>
</feature>
<organism evidence="16 17">
    <name type="scientific">Scytalidium lignicola</name>
    <name type="common">Hyphomycete</name>
    <dbReference type="NCBI Taxonomy" id="5539"/>
    <lineage>
        <taxon>Eukaryota</taxon>
        <taxon>Fungi</taxon>
        <taxon>Dikarya</taxon>
        <taxon>Ascomycota</taxon>
        <taxon>Pezizomycotina</taxon>
        <taxon>Leotiomycetes</taxon>
        <taxon>Leotiomycetes incertae sedis</taxon>
        <taxon>Scytalidium</taxon>
    </lineage>
</organism>
<evidence type="ECO:0000256" key="14">
    <source>
        <dbReference type="SAM" id="SignalP"/>
    </source>
</evidence>
<evidence type="ECO:0000256" key="3">
    <source>
        <dbReference type="ARBA" id="ARBA00007792"/>
    </source>
</evidence>
<sequence>MVTFSSLIATLSVIVGSIASPLDLAQRDIVDRGAPDFDLRRDNTTLSRRQAPNYNQDYTTGGTVNYSPSSSSFSVTWNTQDDFVVGRGWTVGTATPITFGGTFSVSGGTGLLSVYGWTTNPLVEYYIIEDSNNPPSFGSVKGSVTSDGSTYTIWENQRVNEPSIVGTATFNQYISVRSSKRTSDTVTLENHFQAWASLGLQLGTFNYQVIAVEGWGGSGSSQQSVSKSSGGTSPPITTTTGSGSTSTGGSCS</sequence>
<dbReference type="PANTHER" id="PTHR46828:SF4">
    <property type="entry name" value="ENDO-1,4-BETA-XYLANASE"/>
    <property type="match status" value="1"/>
</dbReference>
<dbReference type="PRINTS" id="PR00911">
    <property type="entry name" value="GLHYDRLASE11"/>
</dbReference>
<feature type="region of interest" description="Disordered" evidence="13">
    <location>
        <begin position="220"/>
        <end position="252"/>
    </location>
</feature>
<evidence type="ECO:0000256" key="6">
    <source>
        <dbReference type="ARBA" id="ARBA00022729"/>
    </source>
</evidence>
<feature type="signal peptide" evidence="14">
    <location>
        <begin position="1"/>
        <end position="19"/>
    </location>
</feature>
<feature type="active site" description="Nucleophile" evidence="11">
    <location>
        <position position="124"/>
    </location>
</feature>